<sequence>MSRRSSDFGRRFLLTPKTDAFPRLFAKGPGPVSRRSHTPPEVSSSRSHRGLTPPSFRGDNRLTLTQTRQLAAQRISSDDPDQLYHALRIICQRDDISAELLAQAASILPDYPVIDWTEYLWMREADRWYETLTARSTISRRSLTSDGLARLAARHPGCPNIDWFKYLNLRYRREIKTQTRLNSNNDAHSPPLPQAPPRPANGLPMNETSSKPARARPKVQFSQPDVPLQTRVQETKRCARDVDQASTEPKRRKGTDGKTYPAQYASSLVKVPALGLPIVTQCVVDERDFDVIPIRGEWMAFDEPIPKEVVSIDVVMSGALNPLDKTALEMGTRRQRFIEQDDTVQHDQHGAESLTDPAVMPYRLVKVKEVFKTVHFFNLEQARRLLVDHYPGLDQDARNYHTTKEALCTIYRSAEARKAKLTEYTTQKRASFKTPAERAAIAQEEASLQEQADRLTLQQLVQYGGIFTEKTYVANHPDEKEKLCLPCLVHYPEDLLPLRLCERGISSEEVEYWMDVYKHGKNFWDQQGGHDELYKEYGLLENWGFESDTSNASE</sequence>
<reference evidence="2 3" key="1">
    <citation type="submission" date="2023-08" db="EMBL/GenBank/DDBJ databases">
        <title>Black Yeasts Isolated from many extreme environments.</title>
        <authorList>
            <person name="Coleine C."/>
            <person name="Stajich J.E."/>
            <person name="Selbmann L."/>
        </authorList>
    </citation>
    <scope>NUCLEOTIDE SEQUENCE [LARGE SCALE GENOMIC DNA]</scope>
    <source>
        <strain evidence="2 3">CCFEE 5910</strain>
    </source>
</reference>
<dbReference type="AlphaFoldDB" id="A0AAN7T4E9"/>
<protein>
    <submittedName>
        <fullName evidence="2">Uncharacterized protein</fullName>
    </submittedName>
</protein>
<feature type="compositionally biased region" description="Polar residues" evidence="1">
    <location>
        <begin position="178"/>
        <end position="187"/>
    </location>
</feature>
<feature type="compositionally biased region" description="Pro residues" evidence="1">
    <location>
        <begin position="190"/>
        <end position="199"/>
    </location>
</feature>
<organism evidence="2 3">
    <name type="scientific">Lithohypha guttulata</name>
    <dbReference type="NCBI Taxonomy" id="1690604"/>
    <lineage>
        <taxon>Eukaryota</taxon>
        <taxon>Fungi</taxon>
        <taxon>Dikarya</taxon>
        <taxon>Ascomycota</taxon>
        <taxon>Pezizomycotina</taxon>
        <taxon>Eurotiomycetes</taxon>
        <taxon>Chaetothyriomycetidae</taxon>
        <taxon>Chaetothyriales</taxon>
        <taxon>Trichomeriaceae</taxon>
        <taxon>Lithohypha</taxon>
    </lineage>
</organism>
<feature type="region of interest" description="Disordered" evidence="1">
    <location>
        <begin position="22"/>
        <end position="60"/>
    </location>
</feature>
<gene>
    <name evidence="2" type="ORF">LTR05_000374</name>
</gene>
<keyword evidence="3" id="KW-1185">Reference proteome</keyword>
<feature type="region of interest" description="Disordered" evidence="1">
    <location>
        <begin position="178"/>
        <end position="259"/>
    </location>
</feature>
<evidence type="ECO:0000256" key="1">
    <source>
        <dbReference type="SAM" id="MobiDB-lite"/>
    </source>
</evidence>
<dbReference type="EMBL" id="JAVRRJ010000001">
    <property type="protein sequence ID" value="KAK5090204.1"/>
    <property type="molecule type" value="Genomic_DNA"/>
</dbReference>
<evidence type="ECO:0000313" key="2">
    <source>
        <dbReference type="EMBL" id="KAK5090204.1"/>
    </source>
</evidence>
<accession>A0AAN7T4E9</accession>
<feature type="compositionally biased region" description="Basic and acidic residues" evidence="1">
    <location>
        <begin position="233"/>
        <end position="243"/>
    </location>
</feature>
<proteinExistence type="predicted"/>
<comment type="caution">
    <text evidence="2">The sequence shown here is derived from an EMBL/GenBank/DDBJ whole genome shotgun (WGS) entry which is preliminary data.</text>
</comment>
<name>A0AAN7T4E9_9EURO</name>
<dbReference type="Proteomes" id="UP001309876">
    <property type="component" value="Unassembled WGS sequence"/>
</dbReference>
<evidence type="ECO:0000313" key="3">
    <source>
        <dbReference type="Proteomes" id="UP001309876"/>
    </source>
</evidence>